<keyword evidence="14 36" id="KW-0645">Protease</keyword>
<dbReference type="GO" id="GO:0046872">
    <property type="term" value="F:metal ion binding"/>
    <property type="evidence" value="ECO:0007669"/>
    <property type="project" value="UniProtKB-KW"/>
</dbReference>
<evidence type="ECO:0000256" key="23">
    <source>
        <dbReference type="ARBA" id="ARBA00023157"/>
    </source>
</evidence>
<dbReference type="EC" id="3.4.-.-" evidence="36"/>
<keyword evidence="36" id="KW-0121">Carboxypeptidase</keyword>
<dbReference type="PANTHER" id="PTHR10514:SF24">
    <property type="entry name" value="ANGIOTENSIN-CONVERTING ENZYME 2"/>
    <property type="match status" value="1"/>
</dbReference>
<feature type="glycosylation site" description="N-linked (GlcNAc...) asparagine" evidence="33">
    <location>
        <position position="89"/>
    </location>
</feature>
<evidence type="ECO:0000256" key="5">
    <source>
        <dbReference type="ARBA" id="ARBA00004221"/>
    </source>
</evidence>
<dbReference type="CDD" id="cd06461">
    <property type="entry name" value="M2_ACE"/>
    <property type="match status" value="1"/>
</dbReference>
<evidence type="ECO:0000256" key="17">
    <source>
        <dbReference type="ARBA" id="ARBA00022729"/>
    </source>
</evidence>
<keyword evidence="26" id="KW-0966">Cell projection</keyword>
<keyword evidence="42" id="KW-1185">Reference proteome</keyword>
<evidence type="ECO:0000256" key="39">
    <source>
        <dbReference type="SAM" id="SignalP"/>
    </source>
</evidence>
<feature type="binding site" evidence="31">
    <location>
        <position position="370"/>
    </location>
    <ligand>
        <name>Zn(2+)</name>
        <dbReference type="ChEBI" id="CHEBI:29105"/>
        <label>1</label>
        <note>catalytic</note>
    </ligand>
</feature>
<evidence type="ECO:0000256" key="6">
    <source>
        <dbReference type="ARBA" id="ARBA00004251"/>
    </source>
</evidence>
<evidence type="ECO:0000256" key="35">
    <source>
        <dbReference type="PROSITE-ProRule" id="PRU01355"/>
    </source>
</evidence>
<comment type="cofactor">
    <cofactor evidence="36">
        <name>Zn(2+)</name>
        <dbReference type="ChEBI" id="CHEBI:29105"/>
    </cofactor>
    <text evidence="36">Binds 1 zinc ion per subunit.</text>
</comment>
<evidence type="ECO:0000313" key="42">
    <source>
        <dbReference type="Proteomes" id="UP000886611"/>
    </source>
</evidence>
<keyword evidence="17 39" id="KW-0732">Signal</keyword>
<dbReference type="AlphaFoldDB" id="A0A8X7WX52"/>
<feature type="binding site" evidence="30">
    <location>
        <position position="203"/>
    </location>
    <ligand>
        <name>chloride</name>
        <dbReference type="ChEBI" id="CHEBI:17996"/>
        <label>1</label>
    </ligand>
</feature>
<evidence type="ECO:0000256" key="29">
    <source>
        <dbReference type="PIRSR" id="PIRSR601548-11"/>
    </source>
</evidence>
<evidence type="ECO:0000256" key="25">
    <source>
        <dbReference type="ARBA" id="ARBA00023214"/>
    </source>
</evidence>
<evidence type="ECO:0000256" key="3">
    <source>
        <dbReference type="ARBA" id="ARBA00001923"/>
    </source>
</evidence>
<feature type="active site" description="Proton donor 2" evidence="29">
    <location>
        <position position="501"/>
    </location>
</feature>
<feature type="glycosylation site" description="N-linked (GlcNAc...) asparagine; partial" evidence="28">
    <location>
        <position position="325"/>
    </location>
</feature>
<dbReference type="GO" id="GO:0016324">
    <property type="term" value="C:apical plasma membrane"/>
    <property type="evidence" value="ECO:0007669"/>
    <property type="project" value="UniProtKB-SubCell"/>
</dbReference>
<feature type="binding site" evidence="34">
    <location>
        <position position="370"/>
    </location>
    <ligand>
        <name>Zn(2+)</name>
        <dbReference type="ChEBI" id="CHEBI:29105"/>
        <label>2</label>
        <note>catalytic</note>
    </ligand>
</feature>
<evidence type="ECO:0000256" key="21">
    <source>
        <dbReference type="ARBA" id="ARBA00023049"/>
    </source>
</evidence>
<keyword evidence="24 28" id="KW-0325">Glycoprotein</keyword>
<protein>
    <recommendedName>
        <fullName evidence="36">Angiotensin-converting enzyme</fullName>
        <ecNumber evidence="36">3.4.-.-</ecNumber>
    </recommendedName>
</protein>
<organism evidence="41 42">
    <name type="scientific">Polypterus senegalus</name>
    <name type="common">Senegal bichir</name>
    <dbReference type="NCBI Taxonomy" id="55291"/>
    <lineage>
        <taxon>Eukaryota</taxon>
        <taxon>Metazoa</taxon>
        <taxon>Chordata</taxon>
        <taxon>Craniata</taxon>
        <taxon>Vertebrata</taxon>
        <taxon>Euteleostomi</taxon>
        <taxon>Actinopterygii</taxon>
        <taxon>Polypteriformes</taxon>
        <taxon>Polypteridae</taxon>
        <taxon>Polypterus</taxon>
    </lineage>
</organism>
<evidence type="ECO:0000256" key="18">
    <source>
        <dbReference type="ARBA" id="ARBA00022801"/>
    </source>
</evidence>
<comment type="cofactor">
    <cofactor evidence="3">
        <name>chloride</name>
        <dbReference type="ChEBI" id="CHEBI:17996"/>
    </cofactor>
</comment>
<dbReference type="InterPro" id="IPR001548">
    <property type="entry name" value="Peptidase_M2"/>
</dbReference>
<keyword evidence="22 38" id="KW-0472">Membrane</keyword>
<dbReference type="Gene3D" id="1.10.1370.30">
    <property type="match status" value="1"/>
</dbReference>
<proteinExistence type="inferred from homology"/>
<comment type="catalytic activity">
    <reaction evidence="1">
        <text>angiotensin I + H2O = angiotensin-(1-9) + L-leucine</text>
        <dbReference type="Rhea" id="RHEA:63532"/>
        <dbReference type="ChEBI" id="CHEBI:15377"/>
        <dbReference type="ChEBI" id="CHEBI:57427"/>
        <dbReference type="ChEBI" id="CHEBI:147350"/>
        <dbReference type="ChEBI" id="CHEBI:147351"/>
    </reaction>
    <physiologicalReaction direction="left-to-right" evidence="1">
        <dbReference type="Rhea" id="RHEA:63533"/>
    </physiologicalReaction>
</comment>
<dbReference type="PRINTS" id="PR00791">
    <property type="entry name" value="PEPDIPTASEA"/>
</dbReference>
<feature type="binding site" evidence="30">
    <location>
        <position position="510"/>
    </location>
    <ligand>
        <name>chloride</name>
        <dbReference type="ChEBI" id="CHEBI:17996"/>
        <label>1</label>
    </ligand>
</feature>
<evidence type="ECO:0000256" key="11">
    <source>
        <dbReference type="ARBA" id="ARBA00022490"/>
    </source>
</evidence>
<dbReference type="Pfam" id="PF16959">
    <property type="entry name" value="Collectrin"/>
    <property type="match status" value="1"/>
</dbReference>
<dbReference type="PROSITE" id="PS52011">
    <property type="entry name" value="PEPTIDASE_M2"/>
    <property type="match status" value="1"/>
</dbReference>
<feature type="glycosylation site" description="N-linked (GlcNAc...) (complex) asparagine" evidence="28">
    <location>
        <position position="89"/>
    </location>
</feature>
<feature type="active site" description="Proton acceptor 1" evidence="27">
    <location>
        <position position="371"/>
    </location>
</feature>
<dbReference type="PANTHER" id="PTHR10514">
    <property type="entry name" value="ANGIOTENSIN-CONVERTING ENZYME"/>
    <property type="match status" value="1"/>
</dbReference>
<feature type="active site" description="Proton donor 1" evidence="27">
    <location>
        <position position="501"/>
    </location>
</feature>
<evidence type="ECO:0000256" key="10">
    <source>
        <dbReference type="ARBA" id="ARBA00022475"/>
    </source>
</evidence>
<feature type="disulfide bond" evidence="32">
    <location>
        <begin position="132"/>
        <end position="137"/>
    </location>
</feature>
<keyword evidence="12" id="KW-0964">Secreted</keyword>
<dbReference type="Proteomes" id="UP000886611">
    <property type="component" value="Unassembled WGS sequence"/>
</dbReference>
<reference evidence="41 42" key="1">
    <citation type="journal article" date="2021" name="Cell">
        <title>Tracing the genetic footprints of vertebrate landing in non-teleost ray-finned fishes.</title>
        <authorList>
            <person name="Bi X."/>
            <person name="Wang K."/>
            <person name="Yang L."/>
            <person name="Pan H."/>
            <person name="Jiang H."/>
            <person name="Wei Q."/>
            <person name="Fang M."/>
            <person name="Yu H."/>
            <person name="Zhu C."/>
            <person name="Cai Y."/>
            <person name="He Y."/>
            <person name="Gan X."/>
            <person name="Zeng H."/>
            <person name="Yu D."/>
            <person name="Zhu Y."/>
            <person name="Jiang H."/>
            <person name="Qiu Q."/>
            <person name="Yang H."/>
            <person name="Zhang Y.E."/>
            <person name="Wang W."/>
            <person name="Zhu M."/>
            <person name="He S."/>
            <person name="Zhang G."/>
        </authorList>
    </citation>
    <scope>NUCLEOTIDE SEQUENCE [LARGE SCALE GENOMIC DNA]</scope>
    <source>
        <strain evidence="41">Bchr_013</strain>
    </source>
</reference>
<evidence type="ECO:0000256" key="15">
    <source>
        <dbReference type="ARBA" id="ARBA00022692"/>
    </source>
</evidence>
<evidence type="ECO:0000256" key="37">
    <source>
        <dbReference type="SAM" id="Coils"/>
    </source>
</evidence>
<comment type="similarity">
    <text evidence="9 35 36">Belongs to the peptidase M2 family.</text>
</comment>
<feature type="coiled-coil region" evidence="37">
    <location>
        <begin position="560"/>
        <end position="622"/>
    </location>
</feature>
<feature type="binding site" evidence="31">
    <location>
        <position position="374"/>
    </location>
    <ligand>
        <name>Zn(2+)</name>
        <dbReference type="ChEBI" id="CHEBI:29105"/>
        <label>1</label>
        <note>catalytic</note>
    </ligand>
</feature>
<evidence type="ECO:0000256" key="27">
    <source>
        <dbReference type="PIRSR" id="PIRSR601548-1"/>
    </source>
</evidence>
<evidence type="ECO:0000256" key="19">
    <source>
        <dbReference type="ARBA" id="ARBA00022833"/>
    </source>
</evidence>
<feature type="binding site" evidence="34">
    <location>
        <position position="374"/>
    </location>
    <ligand>
        <name>Zn(2+)</name>
        <dbReference type="ChEBI" id="CHEBI:29105"/>
        <label>2</label>
        <note>catalytic</note>
    </ligand>
</feature>
<feature type="chain" id="PRO_5036504081" description="Angiotensin-converting enzyme" evidence="39">
    <location>
        <begin position="20"/>
        <end position="814"/>
    </location>
</feature>
<evidence type="ECO:0000256" key="7">
    <source>
        <dbReference type="ARBA" id="ARBA00004496"/>
    </source>
</evidence>
<evidence type="ECO:0000256" key="12">
    <source>
        <dbReference type="ARBA" id="ARBA00022525"/>
    </source>
</evidence>
<keyword evidence="21 36" id="KW-0482">Metalloprotease</keyword>
<dbReference type="GO" id="GO:0006508">
    <property type="term" value="P:proteolysis"/>
    <property type="evidence" value="ECO:0007669"/>
    <property type="project" value="UniProtKB-KW"/>
</dbReference>
<evidence type="ECO:0000259" key="40">
    <source>
        <dbReference type="PROSITE" id="PS52010"/>
    </source>
</evidence>
<evidence type="ECO:0000256" key="28">
    <source>
        <dbReference type="PIRSR" id="PIRSR601548-10"/>
    </source>
</evidence>
<evidence type="ECO:0000256" key="14">
    <source>
        <dbReference type="ARBA" id="ARBA00022670"/>
    </source>
</evidence>
<evidence type="ECO:0000256" key="32">
    <source>
        <dbReference type="PIRSR" id="PIRSR601548-4"/>
    </source>
</evidence>
<evidence type="ECO:0000256" key="1">
    <source>
        <dbReference type="ARBA" id="ARBA00000796"/>
    </source>
</evidence>
<dbReference type="SUPFAM" id="SSF55486">
    <property type="entry name" value="Metalloproteases ('zincins'), catalytic domain"/>
    <property type="match status" value="1"/>
</dbReference>
<accession>A0A8X7WX52</accession>
<evidence type="ECO:0000256" key="26">
    <source>
        <dbReference type="ARBA" id="ARBA00023273"/>
    </source>
</evidence>
<feature type="transmembrane region" description="Helical" evidence="38">
    <location>
        <begin position="749"/>
        <end position="772"/>
    </location>
</feature>
<dbReference type="PROSITE" id="PS52010">
    <property type="entry name" value="COLLECTRIN_LIKE"/>
    <property type="match status" value="1"/>
</dbReference>
<comment type="subcellular location">
    <subcellularLocation>
        <location evidence="5">Apical cell membrane</location>
    </subcellularLocation>
    <subcellularLocation>
        <location evidence="6">Cell membrane</location>
        <topology evidence="6">Single-pass type I membrane protein</topology>
    </subcellularLocation>
    <subcellularLocation>
        <location evidence="4">Cell projection</location>
        <location evidence="4">Cilium</location>
    </subcellularLocation>
    <subcellularLocation>
        <location evidence="7">Cytoplasm</location>
    </subcellularLocation>
    <subcellularLocation>
        <location evidence="8">Secreted</location>
    </subcellularLocation>
</comment>
<keyword evidence="11" id="KW-0963">Cytoplasm</keyword>
<comment type="caution">
    <text evidence="35">Lacks conserved residue(s) required for the propagation of feature annotation.</text>
</comment>
<evidence type="ECO:0000256" key="2">
    <source>
        <dbReference type="ARBA" id="ARBA00001502"/>
    </source>
</evidence>
<evidence type="ECO:0000256" key="8">
    <source>
        <dbReference type="ARBA" id="ARBA00004613"/>
    </source>
</evidence>
<dbReference type="InterPro" id="IPR031588">
    <property type="entry name" value="Collectrin_dom"/>
</dbReference>
<feature type="binding site" evidence="31">
    <location>
        <position position="398"/>
    </location>
    <ligand>
        <name>Zn(2+)</name>
        <dbReference type="ChEBI" id="CHEBI:29105"/>
        <label>1</label>
        <note>catalytic</note>
    </ligand>
</feature>
<evidence type="ECO:0000256" key="33">
    <source>
        <dbReference type="PIRSR" id="PIRSR601548-5"/>
    </source>
</evidence>
<feature type="non-terminal residue" evidence="41">
    <location>
        <position position="814"/>
    </location>
</feature>
<evidence type="ECO:0000256" key="20">
    <source>
        <dbReference type="ARBA" id="ARBA00022989"/>
    </source>
</evidence>
<keyword evidence="18 36" id="KW-0378">Hydrolase</keyword>
<keyword evidence="19 31" id="KW-0862">Zinc</keyword>
<evidence type="ECO:0000256" key="13">
    <source>
        <dbReference type="ARBA" id="ARBA00022553"/>
    </source>
</evidence>
<evidence type="ECO:0000256" key="38">
    <source>
        <dbReference type="SAM" id="Phobius"/>
    </source>
</evidence>
<dbReference type="EMBL" id="JAATIS010008602">
    <property type="protein sequence ID" value="KAG2456512.1"/>
    <property type="molecule type" value="Genomic_DNA"/>
</dbReference>
<keyword evidence="16 31" id="KW-0479">Metal-binding</keyword>
<keyword evidence="10" id="KW-1003">Cell membrane</keyword>
<keyword evidence="20 38" id="KW-1133">Transmembrane helix</keyword>
<keyword evidence="23 32" id="KW-1015">Disulfide bond</keyword>
<comment type="catalytic activity">
    <reaction evidence="2">
        <text>angiotensin II + H2O = angiotensin-(1-7) + L-phenylalanine</text>
        <dbReference type="Rhea" id="RHEA:26554"/>
        <dbReference type="ChEBI" id="CHEBI:15377"/>
        <dbReference type="ChEBI" id="CHEBI:58095"/>
        <dbReference type="ChEBI" id="CHEBI:58506"/>
        <dbReference type="ChEBI" id="CHEBI:58922"/>
        <dbReference type="EC" id="3.4.17.23"/>
    </reaction>
    <physiologicalReaction direction="left-to-right" evidence="2">
        <dbReference type="Rhea" id="RHEA:26555"/>
    </physiologicalReaction>
</comment>
<feature type="domain" description="Collectrin-like" evidence="40">
    <location>
        <begin position="627"/>
        <end position="814"/>
    </location>
</feature>
<evidence type="ECO:0000256" key="31">
    <source>
        <dbReference type="PIRSR" id="PIRSR601548-3"/>
    </source>
</evidence>
<evidence type="ECO:0000256" key="4">
    <source>
        <dbReference type="ARBA" id="ARBA00004138"/>
    </source>
</evidence>
<dbReference type="GO" id="GO:0008241">
    <property type="term" value="F:peptidyl-dipeptidase activity"/>
    <property type="evidence" value="ECO:0007669"/>
    <property type="project" value="InterPro"/>
</dbReference>
<dbReference type="GO" id="GO:0005737">
    <property type="term" value="C:cytoplasm"/>
    <property type="evidence" value="ECO:0007669"/>
    <property type="project" value="UniProtKB-SubCell"/>
</dbReference>
<feature type="disulfide bond" evidence="32 35">
    <location>
        <begin position="339"/>
        <end position="357"/>
    </location>
</feature>
<evidence type="ECO:0000256" key="9">
    <source>
        <dbReference type="ARBA" id="ARBA00008139"/>
    </source>
</evidence>
<keyword evidence="15 38" id="KW-0812">Transmembrane</keyword>
<evidence type="ECO:0000256" key="24">
    <source>
        <dbReference type="ARBA" id="ARBA00023180"/>
    </source>
</evidence>
<dbReference type="GO" id="GO:0008237">
    <property type="term" value="F:metallopeptidase activity"/>
    <property type="evidence" value="ECO:0007669"/>
    <property type="project" value="UniProtKB-KW"/>
</dbReference>
<evidence type="ECO:0000256" key="34">
    <source>
        <dbReference type="PIRSR" id="PIRSR601548-8"/>
    </source>
</evidence>
<feature type="binding site" evidence="34">
    <location>
        <position position="398"/>
    </location>
    <ligand>
        <name>Zn(2+)</name>
        <dbReference type="ChEBI" id="CHEBI:29105"/>
        <label>2</label>
        <note>catalytic</note>
    </ligand>
</feature>
<feature type="glycosylation site" description="N-linked (GlcNAc...) asparagine" evidence="28">
    <location>
        <position position="52"/>
    </location>
</feature>
<feature type="active site" description="Proton acceptor 2" evidence="29">
    <location>
        <position position="371"/>
    </location>
</feature>
<evidence type="ECO:0000256" key="30">
    <source>
        <dbReference type="PIRSR" id="PIRSR601548-2"/>
    </source>
</evidence>
<evidence type="ECO:0000256" key="36">
    <source>
        <dbReference type="RuleBase" id="RU361144"/>
    </source>
</evidence>
<evidence type="ECO:0000256" key="22">
    <source>
        <dbReference type="ARBA" id="ARBA00023136"/>
    </source>
</evidence>
<evidence type="ECO:0000313" key="41">
    <source>
        <dbReference type="EMBL" id="KAG2456512.1"/>
    </source>
</evidence>
<sequence length="814" mass="94183">MSPSLLLVLISATAVQLLTVEEKAEQFLNNFNIEAPKLNYQYSLASWEYNTNITNENADKLSEMGAIWSEFYNIASDNATAFNLNEILNYTIKRQLQFLQDKGSGALPKDKFEKLNKILQEMSKIYSTGKVCRGESCLTLEPGLEDIMANSTDYDERLEVWEGWRREVGKKMRPLYEEYVVLKNEASKLNGYKDYGDYWRGDYETEGDSPYGYTRDQLREDVGKIYKEILPLYKQLHAYVRAKLSKAYPGHLNDRGGLPANLLGDMWGRFWTNLYGLSIPFIGKEDIDVTSAMVGKGWTYEDMFEAGETFFESVGLFNMTEEFWNNSMLEKPNNREVVCHPTAWDMGNGKDFRIKMCTKVNMDDFLTVHHEMGHIEYDMAYAHQPFLFRNGANEGFHEAVGEIMSLSAATPKHLKSLGLLSANFVEDHEIDINFLMKQALTIVSTLPFTYMLEEWRWQVFEGKIPRDRWMKTWWEMKRNLVGVAEPVLHDETYCDPPTLFHVSNDYSFIRVAELEEELADLRELADLAQVSFREIVCTPKVAREEISDQTAYENMRATIKKDIRGAKRQLERNIADKEKEDPKRFFQYFSSKRTVKEEVKFIRNSKGELKDTDNEIADALNLHFSEVFTSEQVDNLPEVNATTKEYEWDENEMYYFKATVAFAMRKLFKDDKVNYVDFTENDVEVFHYTARVSFHFLVKNQSMIVPKEYVAKAIRLSRHRFNSAFLLDDKTLEFVGYPPTLAPPVTQPFTIWLVVFGVVMGVTVLTSFYLIISGYLNRKKKAKQDEATENPYANTENGISNGSFINEDSALTGL</sequence>
<keyword evidence="25" id="KW-0868">Chloride</keyword>
<dbReference type="GO" id="GO:0005929">
    <property type="term" value="C:cilium"/>
    <property type="evidence" value="ECO:0007669"/>
    <property type="project" value="UniProtKB-SubCell"/>
</dbReference>
<comment type="caution">
    <text evidence="41">The sequence shown here is derived from an EMBL/GenBank/DDBJ whole genome shotgun (WGS) entry which is preliminary data.</text>
</comment>
<gene>
    <name evidence="41" type="primary">Ace2</name>
    <name evidence="41" type="ORF">GTO96_0013459</name>
</gene>
<keyword evidence="37" id="KW-0175">Coiled coil</keyword>
<dbReference type="Pfam" id="PF01401">
    <property type="entry name" value="Peptidase_M2"/>
    <property type="match status" value="1"/>
</dbReference>
<feature type="signal peptide" evidence="39">
    <location>
        <begin position="1"/>
        <end position="19"/>
    </location>
</feature>
<keyword evidence="13" id="KW-0597">Phosphoprotein</keyword>
<name>A0A8X7WX52_POLSE</name>
<feature type="non-terminal residue" evidence="41">
    <location>
        <position position="1"/>
    </location>
</feature>
<dbReference type="GO" id="GO:0005615">
    <property type="term" value="C:extracellular space"/>
    <property type="evidence" value="ECO:0007669"/>
    <property type="project" value="TreeGrafter"/>
</dbReference>
<evidence type="ECO:0000256" key="16">
    <source>
        <dbReference type="ARBA" id="ARBA00022723"/>
    </source>
</evidence>
<dbReference type="GO" id="GO:0004180">
    <property type="term" value="F:carboxypeptidase activity"/>
    <property type="evidence" value="ECO:0007669"/>
    <property type="project" value="UniProtKB-KW"/>
</dbReference>